<dbReference type="InterPro" id="IPR036291">
    <property type="entry name" value="NAD(P)-bd_dom_sf"/>
</dbReference>
<keyword evidence="1" id="KW-0560">Oxidoreductase</keyword>
<dbReference type="GO" id="GO:0006694">
    <property type="term" value="P:steroid biosynthetic process"/>
    <property type="evidence" value="ECO:0007669"/>
    <property type="project" value="InterPro"/>
</dbReference>
<evidence type="ECO:0000256" key="1">
    <source>
        <dbReference type="ARBA" id="ARBA00023002"/>
    </source>
</evidence>
<dbReference type="PANTHER" id="PTHR10366">
    <property type="entry name" value="NAD DEPENDENT EPIMERASE/DEHYDRATASE"/>
    <property type="match status" value="1"/>
</dbReference>
<evidence type="ECO:0000313" key="4">
    <source>
        <dbReference type="EMBL" id="SCU83696.1"/>
    </source>
</evidence>
<dbReference type="EMBL" id="LT598459">
    <property type="protein sequence ID" value="SCU83696.1"/>
    <property type="molecule type" value="Genomic_DNA"/>
</dbReference>
<dbReference type="Pfam" id="PF01073">
    <property type="entry name" value="3Beta_HSD"/>
    <property type="match status" value="1"/>
</dbReference>
<reference evidence="5" key="1">
    <citation type="submission" date="2016-03" db="EMBL/GenBank/DDBJ databases">
        <authorList>
            <person name="Devillers H."/>
        </authorList>
    </citation>
    <scope>NUCLEOTIDE SEQUENCE [LARGE SCALE GENOMIC DNA]</scope>
</reference>
<dbReference type="CDD" id="cd05227">
    <property type="entry name" value="AR_SDR_e"/>
    <property type="match status" value="1"/>
</dbReference>
<keyword evidence="5" id="KW-1185">Reference proteome</keyword>
<dbReference type="InterPro" id="IPR002225">
    <property type="entry name" value="3Beta_OHSteriod_DH/Estase"/>
</dbReference>
<dbReference type="PANTHER" id="PTHR10366:SF844">
    <property type="entry name" value="NADPH-DEPENDENT METHYLGLYOXAL REDUCTASE GRE2"/>
    <property type="match status" value="1"/>
</dbReference>
<dbReference type="STRING" id="1266660.A0A1G4J2I6"/>
<accession>A0A1G4J2I6</accession>
<evidence type="ECO:0000313" key="5">
    <source>
        <dbReference type="Proteomes" id="UP000190274"/>
    </source>
</evidence>
<evidence type="ECO:0000259" key="3">
    <source>
        <dbReference type="Pfam" id="PF01073"/>
    </source>
</evidence>
<dbReference type="AlphaFoldDB" id="A0A1G4J2I6"/>
<dbReference type="FunFam" id="3.40.50.720:FF:000191">
    <property type="entry name" value="Methylglyoxal reductase (NADPH-dependent)"/>
    <property type="match status" value="1"/>
</dbReference>
<sequence length="343" mass="38021">MKTIFVSGATGFIALYVVNDLLQSGYKVIGSVRSQDKADRLSKQFKYNQNLSFVIVPDIAKAGAFDEAFEKFGKEISAVIHTASPFHFSTTEYEKDLLIPAVNGTKGILESIKKYAATFVERVVVTSSYAAICDFASDSDKTNTFTEESWNMVTWEEAKGDALTAYCGSKTFAEKEAWDFLESNKDTVSFKLTTINPVFVLGPQLFDENVSSQLNTSCEHVNNIVHSTPESKLDEVLFGGYIDVRDVSKAHQLAFERENLAGQRLILSEGRFTLQDIADTINADFPELRGKIVVGKPGSSKEKLSSIAKLDNSKTKALLGFKFKTFREAVDDTTAQILKMEKK</sequence>
<evidence type="ECO:0000256" key="2">
    <source>
        <dbReference type="ARBA" id="ARBA00023445"/>
    </source>
</evidence>
<feature type="domain" description="3-beta hydroxysteroid dehydrogenase/isomerase" evidence="3">
    <location>
        <begin position="6"/>
        <end position="254"/>
    </location>
</feature>
<organism evidence="4 5">
    <name type="scientific">Lachancea dasiensis</name>
    <dbReference type="NCBI Taxonomy" id="1072105"/>
    <lineage>
        <taxon>Eukaryota</taxon>
        <taxon>Fungi</taxon>
        <taxon>Dikarya</taxon>
        <taxon>Ascomycota</taxon>
        <taxon>Saccharomycotina</taxon>
        <taxon>Saccharomycetes</taxon>
        <taxon>Saccharomycetales</taxon>
        <taxon>Saccharomycetaceae</taxon>
        <taxon>Lachancea</taxon>
    </lineage>
</organism>
<dbReference type="GO" id="GO:0016616">
    <property type="term" value="F:oxidoreductase activity, acting on the CH-OH group of donors, NAD or NADP as acceptor"/>
    <property type="evidence" value="ECO:0007669"/>
    <property type="project" value="InterPro"/>
</dbReference>
<dbReference type="OrthoDB" id="2735536at2759"/>
<name>A0A1G4J2I6_9SACH</name>
<comment type="similarity">
    <text evidence="2">Belongs to the NAD(P)-dependent epimerase/dehydratase family. Dihydroflavonol-4-reductase subfamily.</text>
</comment>
<dbReference type="InterPro" id="IPR050425">
    <property type="entry name" value="NAD(P)_dehydrat-like"/>
</dbReference>
<dbReference type="Gene3D" id="3.40.50.720">
    <property type="entry name" value="NAD(P)-binding Rossmann-like Domain"/>
    <property type="match status" value="1"/>
</dbReference>
<dbReference type="SUPFAM" id="SSF51735">
    <property type="entry name" value="NAD(P)-binding Rossmann-fold domains"/>
    <property type="match status" value="1"/>
</dbReference>
<proteinExistence type="inferred from homology"/>
<gene>
    <name evidence="4" type="ORF">LADA_0C13014G</name>
</gene>
<protein>
    <submittedName>
        <fullName evidence="4">LADA_0C13014g1_1</fullName>
    </submittedName>
</protein>
<dbReference type="Proteomes" id="UP000190274">
    <property type="component" value="Chromosome C"/>
</dbReference>